<dbReference type="InterPro" id="IPR011051">
    <property type="entry name" value="RmlC_Cupin_sf"/>
</dbReference>
<dbReference type="Pfam" id="PF07883">
    <property type="entry name" value="Cupin_2"/>
    <property type="match status" value="1"/>
</dbReference>
<dbReference type="EMBL" id="DXBS01000012">
    <property type="protein sequence ID" value="HIZ23951.1"/>
    <property type="molecule type" value="Genomic_DNA"/>
</dbReference>
<feature type="domain" description="HTH araC/xylS-type" evidence="4">
    <location>
        <begin position="216"/>
        <end position="313"/>
    </location>
</feature>
<evidence type="ECO:0000256" key="3">
    <source>
        <dbReference type="ARBA" id="ARBA00023163"/>
    </source>
</evidence>
<dbReference type="InterPro" id="IPR018060">
    <property type="entry name" value="HTH_AraC"/>
</dbReference>
<sequence length="320" mass="36851">MDSKIIERLTKLTDEERDILRGQEVKRGDYSVSDAFIVNSAKLLEGKELDLRPHTRFVDFPEHGHDYMEFMYVYAGRISHVIGKDTVTLEQGDILFLNRHARHSIKRAGQEDIGINFILSNAFLQTIFPRVQNNPVMSGFLTNNFDDAGEAEYLFFRTKDNFPIRNLMDNLIYAVVNRSQEVYAGLVLLLFTYLAYYRDTLVNALRLTSPDAQLRNAVLTYLEQRYPTATLSDLARSLGYAPAYLSRRIRSIFGKTFQQLLQEQRLSMAAGLLRTSALGVEEIIRTVGYENQSYFYRLFGKTYGMTPHKFRKTSGDKSEN</sequence>
<dbReference type="InterPro" id="IPR014710">
    <property type="entry name" value="RmlC-like_jellyroll"/>
</dbReference>
<dbReference type="InterPro" id="IPR018062">
    <property type="entry name" value="HTH_AraC-typ_CS"/>
</dbReference>
<accession>A0A9D2DVS4</accession>
<dbReference type="AlphaFoldDB" id="A0A9D2DVS4"/>
<dbReference type="SMART" id="SM00342">
    <property type="entry name" value="HTH_ARAC"/>
    <property type="match status" value="1"/>
</dbReference>
<dbReference type="GO" id="GO:0043565">
    <property type="term" value="F:sequence-specific DNA binding"/>
    <property type="evidence" value="ECO:0007669"/>
    <property type="project" value="InterPro"/>
</dbReference>
<protein>
    <submittedName>
        <fullName evidence="5">AraC family transcriptional regulator</fullName>
    </submittedName>
</protein>
<evidence type="ECO:0000259" key="4">
    <source>
        <dbReference type="PROSITE" id="PS01124"/>
    </source>
</evidence>
<keyword evidence="3" id="KW-0804">Transcription</keyword>
<name>A0A9D2DVS4_9FIRM</name>
<dbReference type="SUPFAM" id="SSF51182">
    <property type="entry name" value="RmlC-like cupins"/>
    <property type="match status" value="1"/>
</dbReference>
<dbReference type="PROSITE" id="PS01124">
    <property type="entry name" value="HTH_ARAC_FAMILY_2"/>
    <property type="match status" value="1"/>
</dbReference>
<evidence type="ECO:0000313" key="5">
    <source>
        <dbReference type="EMBL" id="HIZ23951.1"/>
    </source>
</evidence>
<dbReference type="GO" id="GO:0003700">
    <property type="term" value="F:DNA-binding transcription factor activity"/>
    <property type="evidence" value="ECO:0007669"/>
    <property type="project" value="InterPro"/>
</dbReference>
<dbReference type="PROSITE" id="PS00041">
    <property type="entry name" value="HTH_ARAC_FAMILY_1"/>
    <property type="match status" value="1"/>
</dbReference>
<keyword evidence="2" id="KW-0238">DNA-binding</keyword>
<dbReference type="Gene3D" id="2.60.120.10">
    <property type="entry name" value="Jelly Rolls"/>
    <property type="match status" value="1"/>
</dbReference>
<dbReference type="PANTHER" id="PTHR43280">
    <property type="entry name" value="ARAC-FAMILY TRANSCRIPTIONAL REGULATOR"/>
    <property type="match status" value="1"/>
</dbReference>
<dbReference type="Proteomes" id="UP000824044">
    <property type="component" value="Unassembled WGS sequence"/>
</dbReference>
<dbReference type="Gene3D" id="1.10.10.60">
    <property type="entry name" value="Homeodomain-like"/>
    <property type="match status" value="2"/>
</dbReference>
<dbReference type="SUPFAM" id="SSF46689">
    <property type="entry name" value="Homeodomain-like"/>
    <property type="match status" value="1"/>
</dbReference>
<organism evidence="5 6">
    <name type="scientific">Candidatus Gallimonas intestinigallinarum</name>
    <dbReference type="NCBI Taxonomy" id="2838604"/>
    <lineage>
        <taxon>Bacteria</taxon>
        <taxon>Bacillati</taxon>
        <taxon>Bacillota</taxon>
        <taxon>Clostridia</taxon>
        <taxon>Candidatus Gallimonas</taxon>
    </lineage>
</organism>
<reference evidence="5" key="1">
    <citation type="journal article" date="2021" name="PeerJ">
        <title>Extensive microbial diversity within the chicken gut microbiome revealed by metagenomics and culture.</title>
        <authorList>
            <person name="Gilroy R."/>
            <person name="Ravi A."/>
            <person name="Getino M."/>
            <person name="Pursley I."/>
            <person name="Horton D.L."/>
            <person name="Alikhan N.F."/>
            <person name="Baker D."/>
            <person name="Gharbi K."/>
            <person name="Hall N."/>
            <person name="Watson M."/>
            <person name="Adriaenssens E.M."/>
            <person name="Foster-Nyarko E."/>
            <person name="Jarju S."/>
            <person name="Secka A."/>
            <person name="Antonio M."/>
            <person name="Oren A."/>
            <person name="Chaudhuri R.R."/>
            <person name="La Ragione R."/>
            <person name="Hildebrand F."/>
            <person name="Pallen M.J."/>
        </authorList>
    </citation>
    <scope>NUCLEOTIDE SEQUENCE</scope>
    <source>
        <strain evidence="5">CHK33-5263</strain>
    </source>
</reference>
<dbReference type="PRINTS" id="PR00032">
    <property type="entry name" value="HTHARAC"/>
</dbReference>
<dbReference type="Pfam" id="PF12833">
    <property type="entry name" value="HTH_18"/>
    <property type="match status" value="1"/>
</dbReference>
<dbReference type="InterPro" id="IPR009057">
    <property type="entry name" value="Homeodomain-like_sf"/>
</dbReference>
<gene>
    <name evidence="5" type="ORF">H9812_00525</name>
</gene>
<dbReference type="InterPro" id="IPR020449">
    <property type="entry name" value="Tscrpt_reg_AraC-type_HTH"/>
</dbReference>
<reference evidence="5" key="2">
    <citation type="submission" date="2021-04" db="EMBL/GenBank/DDBJ databases">
        <authorList>
            <person name="Gilroy R."/>
        </authorList>
    </citation>
    <scope>NUCLEOTIDE SEQUENCE</scope>
    <source>
        <strain evidence="5">CHK33-5263</strain>
    </source>
</reference>
<proteinExistence type="predicted"/>
<evidence type="ECO:0000256" key="2">
    <source>
        <dbReference type="ARBA" id="ARBA00023125"/>
    </source>
</evidence>
<evidence type="ECO:0000313" key="6">
    <source>
        <dbReference type="Proteomes" id="UP000824044"/>
    </source>
</evidence>
<dbReference type="InterPro" id="IPR013096">
    <property type="entry name" value="Cupin_2"/>
</dbReference>
<evidence type="ECO:0000256" key="1">
    <source>
        <dbReference type="ARBA" id="ARBA00023015"/>
    </source>
</evidence>
<comment type="caution">
    <text evidence="5">The sequence shown here is derived from an EMBL/GenBank/DDBJ whole genome shotgun (WGS) entry which is preliminary data.</text>
</comment>
<dbReference type="PANTHER" id="PTHR43280:SF28">
    <property type="entry name" value="HTH-TYPE TRANSCRIPTIONAL ACTIVATOR RHAS"/>
    <property type="match status" value="1"/>
</dbReference>
<keyword evidence="1" id="KW-0805">Transcription regulation</keyword>